<gene>
    <name evidence="1" type="ORF">PROAA_180006</name>
</gene>
<accession>A0A1A8XNF3</accession>
<evidence type="ECO:0000313" key="1">
    <source>
        <dbReference type="EMBL" id="SBT06176.1"/>
    </source>
</evidence>
<protein>
    <submittedName>
        <fullName evidence="1">Uncharacterized protein</fullName>
    </submittedName>
</protein>
<keyword evidence="2" id="KW-1185">Reference proteome</keyword>
<dbReference type="AlphaFoldDB" id="A0A1A8XNF3"/>
<organism evidence="1 2">
    <name type="scientific">Candidatus Propionivibrio aalborgensis</name>
    <dbReference type="NCBI Taxonomy" id="1860101"/>
    <lineage>
        <taxon>Bacteria</taxon>
        <taxon>Pseudomonadati</taxon>
        <taxon>Pseudomonadota</taxon>
        <taxon>Betaproteobacteria</taxon>
        <taxon>Rhodocyclales</taxon>
        <taxon>Rhodocyclaceae</taxon>
        <taxon>Propionivibrio</taxon>
    </lineage>
</organism>
<dbReference type="EMBL" id="FLQY01000090">
    <property type="protein sequence ID" value="SBT06176.1"/>
    <property type="molecule type" value="Genomic_DNA"/>
</dbReference>
<sequence length="117" mass="12544">MGAIAIPALGWIVAVVAGSATRRLLDVISVNKRVAESANAKLTRDIVLGGLIRIKRINVTCKGWRIRFRFSAPESAPASTAPRSDVSPRRPCHLDAISVPDHNGSEAMLACPWRSCG</sequence>
<name>A0A1A8XNF3_9RHOO</name>
<reference evidence="1 2" key="1">
    <citation type="submission" date="2016-06" db="EMBL/GenBank/DDBJ databases">
        <authorList>
            <person name="Kjaerup R.B."/>
            <person name="Dalgaard T.S."/>
            <person name="Juul-Madsen H.R."/>
        </authorList>
    </citation>
    <scope>NUCLEOTIDE SEQUENCE [LARGE SCALE GENOMIC DNA]</scope>
    <source>
        <strain evidence="1">2</strain>
    </source>
</reference>
<evidence type="ECO:0000313" key="2">
    <source>
        <dbReference type="Proteomes" id="UP000199600"/>
    </source>
</evidence>
<dbReference type="Proteomes" id="UP000199600">
    <property type="component" value="Unassembled WGS sequence"/>
</dbReference>
<proteinExistence type="predicted"/>